<dbReference type="Proteomes" id="UP000552644">
    <property type="component" value="Unassembled WGS sequence"/>
</dbReference>
<dbReference type="EMBL" id="JACHJP010000016">
    <property type="protein sequence ID" value="MBB4920699.1"/>
    <property type="molecule type" value="Genomic_DNA"/>
</dbReference>
<comment type="caution">
    <text evidence="12">The sequence shown here is derived from an EMBL/GenBank/DDBJ whole genome shotgun (WGS) entry which is preliminary data.</text>
</comment>
<feature type="transmembrane region" description="Helical" evidence="10">
    <location>
        <begin position="82"/>
        <end position="104"/>
    </location>
</feature>
<proteinExistence type="predicted"/>
<name>A0A7W7VSK3_9ACTN</name>
<evidence type="ECO:0000256" key="7">
    <source>
        <dbReference type="ARBA" id="ARBA00022840"/>
    </source>
</evidence>
<accession>A0A7W7VSK3</accession>
<evidence type="ECO:0000313" key="12">
    <source>
        <dbReference type="EMBL" id="MBB4920699.1"/>
    </source>
</evidence>
<keyword evidence="8" id="KW-0902">Two-component regulatory system</keyword>
<evidence type="ECO:0000256" key="9">
    <source>
        <dbReference type="SAM" id="MobiDB-lite"/>
    </source>
</evidence>
<dbReference type="PANTHER" id="PTHR24421">
    <property type="entry name" value="NITRATE/NITRITE SENSOR PROTEIN NARX-RELATED"/>
    <property type="match status" value="1"/>
</dbReference>
<dbReference type="Pfam" id="PF02518">
    <property type="entry name" value="HATPase_c"/>
    <property type="match status" value="1"/>
</dbReference>
<dbReference type="GO" id="GO:0005524">
    <property type="term" value="F:ATP binding"/>
    <property type="evidence" value="ECO:0007669"/>
    <property type="project" value="UniProtKB-KW"/>
</dbReference>
<evidence type="ECO:0000256" key="5">
    <source>
        <dbReference type="ARBA" id="ARBA00022741"/>
    </source>
</evidence>
<protein>
    <recommendedName>
        <fullName evidence="2">histidine kinase</fullName>
        <ecNumber evidence="2">2.7.13.3</ecNumber>
    </recommendedName>
</protein>
<dbReference type="Pfam" id="PF07730">
    <property type="entry name" value="HisKA_3"/>
    <property type="match status" value="1"/>
</dbReference>
<dbReference type="EC" id="2.7.13.3" evidence="2"/>
<dbReference type="SMART" id="SM00387">
    <property type="entry name" value="HATPase_c"/>
    <property type="match status" value="1"/>
</dbReference>
<evidence type="ECO:0000313" key="13">
    <source>
        <dbReference type="Proteomes" id="UP000552644"/>
    </source>
</evidence>
<dbReference type="PANTHER" id="PTHR24421:SF10">
    <property type="entry name" value="NITRATE_NITRITE SENSOR PROTEIN NARQ"/>
    <property type="match status" value="1"/>
</dbReference>
<feature type="transmembrane region" description="Helical" evidence="10">
    <location>
        <begin position="357"/>
        <end position="379"/>
    </location>
</feature>
<evidence type="ECO:0000256" key="1">
    <source>
        <dbReference type="ARBA" id="ARBA00000085"/>
    </source>
</evidence>
<feature type="transmembrane region" description="Helical" evidence="10">
    <location>
        <begin position="327"/>
        <end position="345"/>
    </location>
</feature>
<organism evidence="12 13">
    <name type="scientific">Streptosporangium saharense</name>
    <dbReference type="NCBI Taxonomy" id="1706840"/>
    <lineage>
        <taxon>Bacteria</taxon>
        <taxon>Bacillati</taxon>
        <taxon>Actinomycetota</taxon>
        <taxon>Actinomycetes</taxon>
        <taxon>Streptosporangiales</taxon>
        <taxon>Streptosporangiaceae</taxon>
        <taxon>Streptosporangium</taxon>
    </lineage>
</organism>
<gene>
    <name evidence="12" type="ORF">FHS44_007851</name>
</gene>
<feature type="transmembrane region" description="Helical" evidence="10">
    <location>
        <begin position="300"/>
        <end position="321"/>
    </location>
</feature>
<dbReference type="InterPro" id="IPR050482">
    <property type="entry name" value="Sensor_HK_TwoCompSys"/>
</dbReference>
<evidence type="ECO:0000256" key="10">
    <source>
        <dbReference type="SAM" id="Phobius"/>
    </source>
</evidence>
<comment type="catalytic activity">
    <reaction evidence="1">
        <text>ATP + protein L-histidine = ADP + protein N-phospho-L-histidine.</text>
        <dbReference type="EC" id="2.7.13.3"/>
    </reaction>
</comment>
<feature type="domain" description="Histidine kinase/HSP90-like ATPase" evidence="11">
    <location>
        <begin position="654"/>
        <end position="745"/>
    </location>
</feature>
<keyword evidence="7" id="KW-0067">ATP-binding</keyword>
<evidence type="ECO:0000259" key="11">
    <source>
        <dbReference type="SMART" id="SM00387"/>
    </source>
</evidence>
<feature type="transmembrane region" description="Helical" evidence="10">
    <location>
        <begin position="262"/>
        <end position="288"/>
    </location>
</feature>
<keyword evidence="10" id="KW-0472">Membrane</keyword>
<keyword evidence="4" id="KW-0808">Transferase</keyword>
<reference evidence="12 13" key="1">
    <citation type="submission" date="2020-08" db="EMBL/GenBank/DDBJ databases">
        <title>Genomic Encyclopedia of Type Strains, Phase III (KMG-III): the genomes of soil and plant-associated and newly described type strains.</title>
        <authorList>
            <person name="Whitman W."/>
        </authorList>
    </citation>
    <scope>NUCLEOTIDE SEQUENCE [LARGE SCALE GENOMIC DNA]</scope>
    <source>
        <strain evidence="12 13">CECT 8840</strain>
    </source>
</reference>
<keyword evidence="5" id="KW-0547">Nucleotide-binding</keyword>
<sequence length="749" mass="78733">MIGDPAGRPVTDTVEAARADGVVGFGSDGAQAGPSTIGDPAGRSVTDTAETARADGVARSGSDGPAKQAEQAGPAASVGDRWLAGGAVALAALSLSAAVTATWIDVATGRVTRPEPIDWEVWASTVPGAALAIAGGVLAVRLPRHLMTWLLIIGGLVTCVNGLAGAYAALSTAHHDGTLPLTMAAVYAGARLGPFLNLVPLLVLLFFPDGRLVSPRWRWAAVASLVATGLTVLIFLFVPWRIVSPQDYLPGLDVPIPMIPDAFWHAAYAVAPILLVASLPVPVASFAWRFRGSSGERRAQLRWMLLAALLNATLMLASAVLDGMPRDLGFVLSIVAIAAAVLIAVSRYRLYDIDPVLGWTLLYGGLALAVIAIDVPLFAGLGAVIGEPVAAVLAAVAVGVIYAPLRERVRRWVNRVLAGRAEPYEVVSALARRLEESTRPEDLLLEVARAVAATYRSPYVRVELDRADGRTVVVEYGTPRPDVVVLPFAYREVPIGRLALVPRPGAWPAEAAQRLLADVVRQAAAAVRATALTEELQHSRERLVTGVAEERRRLRRDLHDGLGPTLAAAALKVQAAHNLMVRDADSARAALDQVRSDLGGMLGDVRRLVHDLRPPALDQFGLAGALRHEASRFRDGSLAVQVDTEGDLRALPAATEVAAYRIVCEALTNVARHADAASCHVRVAVVGGELEVEVTDDGRGLRPGAVVGVGLLGMRERAEELGGRCAVATADNGGTRVHAVLPATEVAVP</sequence>
<feature type="transmembrane region" description="Helical" evidence="10">
    <location>
        <begin position="219"/>
        <end position="242"/>
    </location>
</feature>
<feature type="transmembrane region" description="Helical" evidence="10">
    <location>
        <begin position="149"/>
        <end position="170"/>
    </location>
</feature>
<evidence type="ECO:0000256" key="2">
    <source>
        <dbReference type="ARBA" id="ARBA00012438"/>
    </source>
</evidence>
<keyword evidence="3" id="KW-0597">Phosphoprotein</keyword>
<evidence type="ECO:0000256" key="6">
    <source>
        <dbReference type="ARBA" id="ARBA00022777"/>
    </source>
</evidence>
<dbReference type="AlphaFoldDB" id="A0A7W7VSK3"/>
<dbReference type="Gene3D" id="3.30.565.10">
    <property type="entry name" value="Histidine kinase-like ATPase, C-terminal domain"/>
    <property type="match status" value="1"/>
</dbReference>
<dbReference type="CDD" id="cd16917">
    <property type="entry name" value="HATPase_UhpB-NarQ-NarX-like"/>
    <property type="match status" value="1"/>
</dbReference>
<evidence type="ECO:0000256" key="4">
    <source>
        <dbReference type="ARBA" id="ARBA00022679"/>
    </source>
</evidence>
<feature type="transmembrane region" description="Helical" evidence="10">
    <location>
        <begin position="182"/>
        <end position="207"/>
    </location>
</feature>
<dbReference type="SUPFAM" id="SSF55874">
    <property type="entry name" value="ATPase domain of HSP90 chaperone/DNA topoisomerase II/histidine kinase"/>
    <property type="match status" value="1"/>
</dbReference>
<dbReference type="RefSeq" id="WP_184725262.1">
    <property type="nucleotide sequence ID" value="NZ_JACHJP010000016.1"/>
</dbReference>
<dbReference type="InterPro" id="IPR036890">
    <property type="entry name" value="HATPase_C_sf"/>
</dbReference>
<dbReference type="GO" id="GO:0016020">
    <property type="term" value="C:membrane"/>
    <property type="evidence" value="ECO:0007669"/>
    <property type="project" value="InterPro"/>
</dbReference>
<feature type="transmembrane region" description="Helical" evidence="10">
    <location>
        <begin position="124"/>
        <end position="142"/>
    </location>
</feature>
<feature type="transmembrane region" description="Helical" evidence="10">
    <location>
        <begin position="385"/>
        <end position="405"/>
    </location>
</feature>
<dbReference type="InterPro" id="IPR011712">
    <property type="entry name" value="Sig_transdc_His_kin_sub3_dim/P"/>
</dbReference>
<evidence type="ECO:0000256" key="3">
    <source>
        <dbReference type="ARBA" id="ARBA00022553"/>
    </source>
</evidence>
<keyword evidence="13" id="KW-1185">Reference proteome</keyword>
<keyword evidence="6 12" id="KW-0418">Kinase</keyword>
<dbReference type="GO" id="GO:0046983">
    <property type="term" value="F:protein dimerization activity"/>
    <property type="evidence" value="ECO:0007669"/>
    <property type="project" value="InterPro"/>
</dbReference>
<keyword evidence="10" id="KW-0812">Transmembrane</keyword>
<dbReference type="InterPro" id="IPR003594">
    <property type="entry name" value="HATPase_dom"/>
</dbReference>
<evidence type="ECO:0000256" key="8">
    <source>
        <dbReference type="ARBA" id="ARBA00023012"/>
    </source>
</evidence>
<feature type="region of interest" description="Disordered" evidence="9">
    <location>
        <begin position="1"/>
        <end position="74"/>
    </location>
</feature>
<dbReference type="GO" id="GO:0000155">
    <property type="term" value="F:phosphorelay sensor kinase activity"/>
    <property type="evidence" value="ECO:0007669"/>
    <property type="project" value="InterPro"/>
</dbReference>
<dbReference type="Gene3D" id="1.20.5.1930">
    <property type="match status" value="1"/>
</dbReference>
<keyword evidence="10" id="KW-1133">Transmembrane helix</keyword>